<dbReference type="AlphaFoldDB" id="A0A6P7F472"/>
<name>A0A6P7F472_DIAVI</name>
<feature type="signal peptide" evidence="1">
    <location>
        <begin position="1"/>
        <end position="20"/>
    </location>
</feature>
<keyword evidence="1" id="KW-0732">Signal</keyword>
<organism evidence="2">
    <name type="scientific">Diabrotica virgifera virgifera</name>
    <name type="common">western corn rootworm</name>
    <dbReference type="NCBI Taxonomy" id="50390"/>
    <lineage>
        <taxon>Eukaryota</taxon>
        <taxon>Metazoa</taxon>
        <taxon>Ecdysozoa</taxon>
        <taxon>Arthropoda</taxon>
        <taxon>Hexapoda</taxon>
        <taxon>Insecta</taxon>
        <taxon>Pterygota</taxon>
        <taxon>Neoptera</taxon>
        <taxon>Endopterygota</taxon>
        <taxon>Coleoptera</taxon>
        <taxon>Polyphaga</taxon>
        <taxon>Cucujiformia</taxon>
        <taxon>Chrysomeloidea</taxon>
        <taxon>Chrysomelidae</taxon>
        <taxon>Galerucinae</taxon>
        <taxon>Diabroticina</taxon>
        <taxon>Diabroticites</taxon>
        <taxon>Diabrotica</taxon>
    </lineage>
</organism>
<dbReference type="RefSeq" id="XP_028129663.1">
    <property type="nucleotide sequence ID" value="XM_028273862.1"/>
</dbReference>
<evidence type="ECO:0000313" key="2">
    <source>
        <dbReference type="RefSeq" id="XP_028129662.1"/>
    </source>
</evidence>
<proteinExistence type="predicted"/>
<feature type="chain" id="PRO_5044650905" evidence="1">
    <location>
        <begin position="21"/>
        <end position="111"/>
    </location>
</feature>
<sequence length="111" mass="12493">MSKTIVILAFLCCIVAHHQCEPIVQCQDPKNPGYLVIDKQVSTRYKDYVQESSGNLKSPISCIVIYCDANTLCEVVEGEIGNNHIIIGIQPRNLLLRLNYDIQIYVSQPEV</sequence>
<dbReference type="RefSeq" id="XP_028129662.1">
    <property type="nucleotide sequence ID" value="XM_028273861.1"/>
</dbReference>
<evidence type="ECO:0000313" key="3">
    <source>
        <dbReference type="RefSeq" id="XP_028129663.1"/>
    </source>
</evidence>
<gene>
    <name evidence="2 3" type="primary">LOC114325732</name>
</gene>
<evidence type="ECO:0000256" key="1">
    <source>
        <dbReference type="SAM" id="SignalP"/>
    </source>
</evidence>
<accession>A0A6P7F472</accession>
<reference evidence="2 3" key="1">
    <citation type="submission" date="2025-04" db="UniProtKB">
        <authorList>
            <consortium name="RefSeq"/>
        </authorList>
    </citation>
    <scope>IDENTIFICATION</scope>
    <source>
        <tissue evidence="2 3">Whole insect</tissue>
    </source>
</reference>
<protein>
    <submittedName>
        <fullName evidence="2">Uncharacterized protein LOC114325732 isoform X1</fullName>
    </submittedName>
    <submittedName>
        <fullName evidence="3">Uncharacterized protein LOC114325732 isoform X2</fullName>
    </submittedName>
</protein>